<comment type="caution">
    <text evidence="3">The sequence shown here is derived from an EMBL/GenBank/DDBJ whole genome shotgun (WGS) entry which is preliminary data.</text>
</comment>
<dbReference type="EMBL" id="RXNR01000092">
    <property type="protein sequence ID" value="RTQ87622.1"/>
    <property type="molecule type" value="Genomic_DNA"/>
</dbReference>
<evidence type="ECO:0000259" key="2">
    <source>
        <dbReference type="Pfam" id="PF13229"/>
    </source>
</evidence>
<evidence type="ECO:0000313" key="4">
    <source>
        <dbReference type="Proteomes" id="UP000276349"/>
    </source>
</evidence>
<organism evidence="3 4">
    <name type="scientific">Lysinibacillus telephonicus</name>
    <dbReference type="NCBI Taxonomy" id="1714840"/>
    <lineage>
        <taxon>Bacteria</taxon>
        <taxon>Bacillati</taxon>
        <taxon>Bacillota</taxon>
        <taxon>Bacilli</taxon>
        <taxon>Bacillales</taxon>
        <taxon>Bacillaceae</taxon>
        <taxon>Lysinibacillus</taxon>
    </lineage>
</organism>
<keyword evidence="4" id="KW-1185">Reference proteome</keyword>
<dbReference type="InterPro" id="IPR051550">
    <property type="entry name" value="SCF-Subunits/Alg-Epimerases"/>
</dbReference>
<feature type="domain" description="Right handed beta helix" evidence="2">
    <location>
        <begin position="206"/>
        <end position="336"/>
    </location>
</feature>
<dbReference type="InterPro" id="IPR012334">
    <property type="entry name" value="Pectin_lyas_fold"/>
</dbReference>
<protein>
    <submittedName>
        <fullName evidence="3">Right-handed parallel beta-helix repeat-containing protein</fullName>
    </submittedName>
</protein>
<dbReference type="PANTHER" id="PTHR22990:SF15">
    <property type="entry name" value="F-BOX ONLY PROTEIN 10"/>
    <property type="match status" value="1"/>
</dbReference>
<dbReference type="GO" id="GO:0006511">
    <property type="term" value="P:ubiquitin-dependent protein catabolic process"/>
    <property type="evidence" value="ECO:0007669"/>
    <property type="project" value="TreeGrafter"/>
</dbReference>
<feature type="domain" description="Right handed beta helix" evidence="2">
    <location>
        <begin position="69"/>
        <end position="189"/>
    </location>
</feature>
<evidence type="ECO:0000256" key="1">
    <source>
        <dbReference type="ARBA" id="ARBA00022737"/>
    </source>
</evidence>
<dbReference type="SUPFAM" id="SSF51126">
    <property type="entry name" value="Pectin lyase-like"/>
    <property type="match status" value="3"/>
</dbReference>
<reference evidence="3 4" key="1">
    <citation type="submission" date="2018-12" db="EMBL/GenBank/DDBJ databases">
        <authorList>
            <person name="Yu L."/>
        </authorList>
    </citation>
    <scope>NUCLEOTIDE SEQUENCE [LARGE SCALE GENOMIC DNA]</scope>
    <source>
        <strain evidence="3 4">S5H2222</strain>
    </source>
</reference>
<dbReference type="AlphaFoldDB" id="A0A431UE50"/>
<keyword evidence="1" id="KW-0677">Repeat</keyword>
<dbReference type="Proteomes" id="UP000276349">
    <property type="component" value="Unassembled WGS sequence"/>
</dbReference>
<dbReference type="OrthoDB" id="136763at2"/>
<dbReference type="Pfam" id="PF13229">
    <property type="entry name" value="Beta_helix"/>
    <property type="match status" value="3"/>
</dbReference>
<dbReference type="RefSeq" id="WP_126296097.1">
    <property type="nucleotide sequence ID" value="NZ_CP155468.1"/>
</dbReference>
<accession>A0A431UE50</accession>
<dbReference type="PANTHER" id="PTHR22990">
    <property type="entry name" value="F-BOX ONLY PROTEIN"/>
    <property type="match status" value="1"/>
</dbReference>
<name>A0A431UE50_9BACI</name>
<dbReference type="Gene3D" id="2.160.20.10">
    <property type="entry name" value="Single-stranded right-handed beta-helix, Pectin lyase-like"/>
    <property type="match status" value="3"/>
</dbReference>
<proteinExistence type="predicted"/>
<dbReference type="InterPro" id="IPR039448">
    <property type="entry name" value="Beta_helix"/>
</dbReference>
<sequence>MVILKVFSKIFSNNKTIQRMVQGSKSGKLIQLKPKRYKESIRFEKNMVLAGDQNEETVIEGLIIVPKNVSVTIQNITIAATAQMYIEGDAVLNNCRFIGKKADVLVTVDGGKLNAYACVFEQAKEMAVSVINNSKAIFEHCTFSKNGKVQILSESSQICVEKCTFSEAKHAFWIKNYSLLQSKNIHVHHHLSTQIIVEESKYFDYESTIEHGKGIGLQILQAGEASLQSTLFRSNALSQICAHGGYLTARKCTIQNGNDVGISVRDNGDAQISYCDVADHKKANVQATKKSRMNIEFCHINGGEGFGIQISKESIINILETVITGHRSTQLTISDQSICSIKKSKIKEGYHVGICIEDFGNCAIVESEITNNANSAITVFKSELIVFKSVLTQNVGNGILAMSDSKVDVDSCKFYDNEMPHIACKSNVHLLIAQSELFNGKSLFIVNDCEVVAINSQFYDSHNVQVEICDQSTARFEHCQIYNGNSYGVKVLRNSSFYLFDSQIFNHELSQIVVNDSSVILKNSELFDGCRNALFIQNHSEVYIQDCFISKHIQHQIWVDFESIVDLKSVQLTDGNHSDIFAQNQSSVFVSDSMIRNNKSRYNIQAVNFSKIELSRTIVENKVGDVYYSENHSFIKQLDF</sequence>
<dbReference type="InterPro" id="IPR011050">
    <property type="entry name" value="Pectin_lyase_fold/virulence"/>
</dbReference>
<evidence type="ECO:0000313" key="3">
    <source>
        <dbReference type="EMBL" id="RTQ87622.1"/>
    </source>
</evidence>
<feature type="domain" description="Right handed beta helix" evidence="2">
    <location>
        <begin position="391"/>
        <end position="524"/>
    </location>
</feature>
<dbReference type="InterPro" id="IPR006626">
    <property type="entry name" value="PbH1"/>
</dbReference>
<dbReference type="SMART" id="SM00710">
    <property type="entry name" value="PbH1"/>
    <property type="match status" value="8"/>
</dbReference>
<gene>
    <name evidence="3" type="ORF">EKG35_18880</name>
</gene>